<keyword evidence="2" id="KW-1185">Reference proteome</keyword>
<dbReference type="Proteomes" id="UP000245754">
    <property type="component" value="Unassembled WGS sequence"/>
</dbReference>
<name>A0A316EKT4_9BURK</name>
<gene>
    <name evidence="1" type="ORF">C7419_109106</name>
</gene>
<organism evidence="1 2">
    <name type="scientific">Cupriavidus plantarum</name>
    <dbReference type="NCBI Taxonomy" id="942865"/>
    <lineage>
        <taxon>Bacteria</taxon>
        <taxon>Pseudomonadati</taxon>
        <taxon>Pseudomonadota</taxon>
        <taxon>Betaproteobacteria</taxon>
        <taxon>Burkholderiales</taxon>
        <taxon>Burkholderiaceae</taxon>
        <taxon>Cupriavidus</taxon>
    </lineage>
</organism>
<sequence>MHYADDEDSELNEELGREFVQRVAVLLEDITKWCNGRDLDVEYFSRTLNEQVAGKYEAPGLHISKQRVPVAEVIPIAACAIGADGRVDLSGRRYSHALMFHGGDGPEYTPCTIENGRIVRGARRPFAYGADRSGWYWTGPTMWRPKRLDEVLFFDLLTDVSTYDL</sequence>
<accession>A0A316EKT4</accession>
<dbReference type="EMBL" id="QGGT01000009">
    <property type="protein sequence ID" value="PWK31649.1"/>
    <property type="molecule type" value="Genomic_DNA"/>
</dbReference>
<dbReference type="AlphaFoldDB" id="A0A316EKT4"/>
<proteinExistence type="predicted"/>
<reference evidence="1 2" key="1">
    <citation type="submission" date="2018-05" db="EMBL/GenBank/DDBJ databases">
        <title>Genomic Encyclopedia of Type Strains, Phase IV (KMG-V): Genome sequencing to study the core and pangenomes of soil and plant-associated prokaryotes.</title>
        <authorList>
            <person name="Whitman W."/>
        </authorList>
    </citation>
    <scope>NUCLEOTIDE SEQUENCE [LARGE SCALE GENOMIC DNA]</scope>
    <source>
        <strain evidence="1 2">SLV-132</strain>
    </source>
</reference>
<protein>
    <submittedName>
        <fullName evidence="1">Uncharacterized protein</fullName>
    </submittedName>
</protein>
<comment type="caution">
    <text evidence="1">The sequence shown here is derived from an EMBL/GenBank/DDBJ whole genome shotgun (WGS) entry which is preliminary data.</text>
</comment>
<evidence type="ECO:0000313" key="2">
    <source>
        <dbReference type="Proteomes" id="UP000245754"/>
    </source>
</evidence>
<evidence type="ECO:0000313" key="1">
    <source>
        <dbReference type="EMBL" id="PWK31649.1"/>
    </source>
</evidence>